<reference evidence="1" key="1">
    <citation type="submission" date="2024-04" db="EMBL/GenBank/DDBJ databases">
        <authorList>
            <consortium name="Molecular Ecology Group"/>
        </authorList>
    </citation>
    <scope>NUCLEOTIDE SEQUENCE</scope>
</reference>
<evidence type="ECO:0000313" key="1">
    <source>
        <dbReference type="EMBL" id="CAL1671656.1"/>
    </source>
</evidence>
<proteinExistence type="predicted"/>
<keyword evidence="2" id="KW-1185">Reference proteome</keyword>
<name>A0AAV2MVN5_9HYME</name>
<sequence>MQCGFHTVQLPAILANITAAEPPVQGAVSEQGPSSECENWKDWFLLERLDTRETPSSVDDNLPTMAKYSEKALEIEKELRALPHLDLRKKGRNRLVRICGTIESLKNLMEEKEFNKTLRYIQVFSLTVKELWSRLTSCEQRADSLEKANTYFKKRVGAYERESSRMARELEKFRAGPTPPLHFPHPFLGVGRQGGLARNRSRDGGPSFSLFKGVFGPSFGKCNREIGGPPHRDGCRSGCRSKADRWVSLLIDTLKGLEGVRVYRPVKPAEMRMLGLENSATPKL</sequence>
<dbReference type="EMBL" id="CAXIPU020000386">
    <property type="protein sequence ID" value="CAL1671656.1"/>
    <property type="molecule type" value="Genomic_DNA"/>
</dbReference>
<dbReference type="AlphaFoldDB" id="A0AAV2MVN5"/>
<dbReference type="Proteomes" id="UP001497644">
    <property type="component" value="Unassembled WGS sequence"/>
</dbReference>
<evidence type="ECO:0000313" key="2">
    <source>
        <dbReference type="Proteomes" id="UP001497644"/>
    </source>
</evidence>
<organism evidence="1 2">
    <name type="scientific">Lasius platythorax</name>
    <dbReference type="NCBI Taxonomy" id="488582"/>
    <lineage>
        <taxon>Eukaryota</taxon>
        <taxon>Metazoa</taxon>
        <taxon>Ecdysozoa</taxon>
        <taxon>Arthropoda</taxon>
        <taxon>Hexapoda</taxon>
        <taxon>Insecta</taxon>
        <taxon>Pterygota</taxon>
        <taxon>Neoptera</taxon>
        <taxon>Endopterygota</taxon>
        <taxon>Hymenoptera</taxon>
        <taxon>Apocrita</taxon>
        <taxon>Aculeata</taxon>
        <taxon>Formicoidea</taxon>
        <taxon>Formicidae</taxon>
        <taxon>Formicinae</taxon>
        <taxon>Lasius</taxon>
        <taxon>Lasius</taxon>
    </lineage>
</organism>
<comment type="caution">
    <text evidence="1">The sequence shown here is derived from an EMBL/GenBank/DDBJ whole genome shotgun (WGS) entry which is preliminary data.</text>
</comment>
<gene>
    <name evidence="1" type="ORF">LPLAT_LOCUS4090</name>
</gene>
<accession>A0AAV2MVN5</accession>
<protein>
    <submittedName>
        <fullName evidence="1">Uncharacterized protein</fullName>
    </submittedName>
</protein>